<dbReference type="InterPro" id="IPR016161">
    <property type="entry name" value="Ald_DH/histidinol_DH"/>
</dbReference>
<dbReference type="Pfam" id="PF00171">
    <property type="entry name" value="Aldedh"/>
    <property type="match status" value="1"/>
</dbReference>
<protein>
    <recommendedName>
        <fullName evidence="4">Aldehyde dehydrogenase domain-containing protein</fullName>
    </recommendedName>
</protein>
<evidence type="ECO:0000256" key="1">
    <source>
        <dbReference type="ARBA" id="ARBA00009986"/>
    </source>
</evidence>
<dbReference type="InterPro" id="IPR016163">
    <property type="entry name" value="Ald_DH_C"/>
</dbReference>
<dbReference type="InterPro" id="IPR044638">
    <property type="entry name" value="ALDH7A1-like"/>
</dbReference>
<keyword evidence="3" id="KW-0520">NAD</keyword>
<evidence type="ECO:0000259" key="4">
    <source>
        <dbReference type="Pfam" id="PF00171"/>
    </source>
</evidence>
<name>A0A7J7LMP4_9MAGN</name>
<dbReference type="PANTHER" id="PTHR43521">
    <property type="entry name" value="ALPHA-AMINOADIPIC SEMIALDEHYDE DEHYDROGENASE"/>
    <property type="match status" value="1"/>
</dbReference>
<comment type="caution">
    <text evidence="5">The sequence shown here is derived from an EMBL/GenBank/DDBJ whole genome shotgun (WGS) entry which is preliminary data.</text>
</comment>
<dbReference type="Proteomes" id="UP000541444">
    <property type="component" value="Unassembled WGS sequence"/>
</dbReference>
<proteinExistence type="inferred from homology"/>
<accession>A0A7J7LMP4</accession>
<evidence type="ECO:0000256" key="2">
    <source>
        <dbReference type="ARBA" id="ARBA00023002"/>
    </source>
</evidence>
<organism evidence="5 6">
    <name type="scientific">Kingdonia uniflora</name>
    <dbReference type="NCBI Taxonomy" id="39325"/>
    <lineage>
        <taxon>Eukaryota</taxon>
        <taxon>Viridiplantae</taxon>
        <taxon>Streptophyta</taxon>
        <taxon>Embryophyta</taxon>
        <taxon>Tracheophyta</taxon>
        <taxon>Spermatophyta</taxon>
        <taxon>Magnoliopsida</taxon>
        <taxon>Ranunculales</taxon>
        <taxon>Circaeasteraceae</taxon>
        <taxon>Kingdonia</taxon>
    </lineage>
</organism>
<dbReference type="InterPro" id="IPR015590">
    <property type="entry name" value="Aldehyde_DH_dom"/>
</dbReference>
<evidence type="ECO:0000313" key="6">
    <source>
        <dbReference type="Proteomes" id="UP000541444"/>
    </source>
</evidence>
<dbReference type="PANTHER" id="PTHR43521:SF1">
    <property type="entry name" value="ALPHA-AMINOADIPIC SEMIALDEHYDE DEHYDROGENASE"/>
    <property type="match status" value="1"/>
</dbReference>
<dbReference type="SUPFAM" id="SSF53720">
    <property type="entry name" value="ALDH-like"/>
    <property type="match status" value="1"/>
</dbReference>
<evidence type="ECO:0000256" key="3">
    <source>
        <dbReference type="ARBA" id="ARBA00023027"/>
    </source>
</evidence>
<evidence type="ECO:0000313" key="5">
    <source>
        <dbReference type="EMBL" id="KAF6143818.1"/>
    </source>
</evidence>
<feature type="domain" description="Aldehyde dehydrogenase" evidence="4">
    <location>
        <begin position="1"/>
        <end position="107"/>
    </location>
</feature>
<dbReference type="OrthoDB" id="310895at2759"/>
<feature type="non-terminal residue" evidence="5">
    <location>
        <position position="1"/>
    </location>
</feature>
<gene>
    <name evidence="5" type="ORF">GIB67_016739</name>
</gene>
<dbReference type="Gene3D" id="3.40.309.10">
    <property type="entry name" value="Aldehyde Dehydrogenase, Chain A, domain 2"/>
    <property type="match status" value="1"/>
</dbReference>
<comment type="similarity">
    <text evidence="1">Belongs to the aldehyde dehydrogenase family.</text>
</comment>
<keyword evidence="6" id="KW-1185">Reference proteome</keyword>
<sequence length="147" mass="15771">LIHESIYQNVLDQFIEVYKQVTIGDPLEKGTLLGQLHTHASRENFEKGIGIIKSQACILFHGGKIHVGGSVRESEGNFANPTIVEISPNAAVVKEEWFGPVLYVMPHGSDYGFVNVNIPTSGVEIGGTFGGEKITGGGCEAGSDSWK</sequence>
<reference evidence="5 6" key="1">
    <citation type="journal article" date="2020" name="IScience">
        <title>Genome Sequencing of the Endangered Kingdonia uniflora (Circaeasteraceae, Ranunculales) Reveals Potential Mechanisms of Evolutionary Specialization.</title>
        <authorList>
            <person name="Sun Y."/>
            <person name="Deng T."/>
            <person name="Zhang A."/>
            <person name="Moore M.J."/>
            <person name="Landis J.B."/>
            <person name="Lin N."/>
            <person name="Zhang H."/>
            <person name="Zhang X."/>
            <person name="Huang J."/>
            <person name="Zhang X."/>
            <person name="Sun H."/>
            <person name="Wang H."/>
        </authorList>
    </citation>
    <scope>NUCLEOTIDE SEQUENCE [LARGE SCALE GENOMIC DNA]</scope>
    <source>
        <strain evidence="5">TB1705</strain>
        <tissue evidence="5">Leaf</tissue>
    </source>
</reference>
<dbReference type="GO" id="GO:0004029">
    <property type="term" value="F:aldehyde dehydrogenase (NAD+) activity"/>
    <property type="evidence" value="ECO:0007669"/>
    <property type="project" value="InterPro"/>
</dbReference>
<keyword evidence="2" id="KW-0560">Oxidoreductase</keyword>
<dbReference type="EMBL" id="JACGCM010002180">
    <property type="protein sequence ID" value="KAF6143818.1"/>
    <property type="molecule type" value="Genomic_DNA"/>
</dbReference>
<dbReference type="AlphaFoldDB" id="A0A7J7LMP4"/>